<accession>A0AAE7BDC4</accession>
<sequence>MKQERLEEKFEKLYETFINENFLSMKALGGEIPFYISSYNPNQEISIFDEVQRLINRLKIVGVSVYEINLFSLVVEMLKDRGILNKIIDKEVDLSKDKLYKTIQGAIDTQKYLIPKIEELTTNNPSNIVFLTGIGQVYPFIRSHSILNNLQNSIKDRPTVMFFPGIYDGTSLSLFGKLKDDNYYRAFNLETINLVK</sequence>
<proteinExistence type="predicted"/>
<dbReference type="EMBL" id="CP053835">
    <property type="protein sequence ID" value="QKF77455.1"/>
    <property type="molecule type" value="Genomic_DNA"/>
</dbReference>
<dbReference type="AlphaFoldDB" id="A0AAE7BDC4"/>
<protein>
    <submittedName>
        <fullName evidence="1">DUF1788 domain-containing protein</fullName>
    </submittedName>
</protein>
<organism evidence="1 2">
    <name type="scientific">Arcobacter defluvii</name>
    <dbReference type="NCBI Taxonomy" id="873191"/>
    <lineage>
        <taxon>Bacteria</taxon>
        <taxon>Pseudomonadati</taxon>
        <taxon>Campylobacterota</taxon>
        <taxon>Epsilonproteobacteria</taxon>
        <taxon>Campylobacterales</taxon>
        <taxon>Arcobacteraceae</taxon>
        <taxon>Arcobacter</taxon>
    </lineage>
</organism>
<name>A0AAE7BDC4_9BACT</name>
<dbReference type="KEGG" id="adz:ADFLV_1429"/>
<dbReference type="RefSeq" id="WP_129011499.1">
    <property type="nucleotide sequence ID" value="NZ_CP053835.1"/>
</dbReference>
<dbReference type="Proteomes" id="UP000503313">
    <property type="component" value="Chromosome"/>
</dbReference>
<gene>
    <name evidence="1" type="ORF">ADFLV_1429</name>
</gene>
<reference evidence="1 2" key="1">
    <citation type="submission" date="2020-05" db="EMBL/GenBank/DDBJ databases">
        <title>Complete genome sequencing of Campylobacter and Arcobacter type strains.</title>
        <authorList>
            <person name="Miller W.G."/>
            <person name="Yee E."/>
        </authorList>
    </citation>
    <scope>NUCLEOTIDE SEQUENCE [LARGE SCALE GENOMIC DNA]</scope>
    <source>
        <strain evidence="1 2">LMG 25694</strain>
    </source>
</reference>
<dbReference type="Pfam" id="PF08747">
    <property type="entry name" value="BrxB"/>
    <property type="match status" value="1"/>
</dbReference>
<dbReference type="InterPro" id="IPR014858">
    <property type="entry name" value="BrxB"/>
</dbReference>
<keyword evidence="2" id="KW-1185">Reference proteome</keyword>
<evidence type="ECO:0000313" key="1">
    <source>
        <dbReference type="EMBL" id="QKF77455.1"/>
    </source>
</evidence>
<evidence type="ECO:0000313" key="2">
    <source>
        <dbReference type="Proteomes" id="UP000503313"/>
    </source>
</evidence>